<dbReference type="SUPFAM" id="SSF55347">
    <property type="entry name" value="Glyceraldehyde-3-phosphate dehydrogenase-like, C-terminal domain"/>
    <property type="match status" value="1"/>
</dbReference>
<dbReference type="InterPro" id="IPR051450">
    <property type="entry name" value="Gfo/Idh/MocA_Oxidoreductases"/>
</dbReference>
<evidence type="ECO:0000313" key="1">
    <source>
        <dbReference type="EMBL" id="BBE20571.1"/>
    </source>
</evidence>
<dbReference type="EMBL" id="AP018694">
    <property type="protein sequence ID" value="BBE20571.1"/>
    <property type="molecule type" value="Genomic_DNA"/>
</dbReference>
<dbReference type="PANTHER" id="PTHR43377:SF1">
    <property type="entry name" value="BILIVERDIN REDUCTASE A"/>
    <property type="match status" value="1"/>
</dbReference>
<protein>
    <submittedName>
        <fullName evidence="1">Zinc-binding dehydrogenase</fullName>
    </submittedName>
</protein>
<dbReference type="PANTHER" id="PTHR43377">
    <property type="entry name" value="BILIVERDIN REDUCTASE A"/>
    <property type="match status" value="1"/>
</dbReference>
<proteinExistence type="predicted"/>
<evidence type="ECO:0000313" key="2">
    <source>
        <dbReference type="Proteomes" id="UP001193389"/>
    </source>
</evidence>
<organism evidence="1 2">
    <name type="scientific">Aquipluma nitroreducens</name>
    <dbReference type="NCBI Taxonomy" id="2010828"/>
    <lineage>
        <taxon>Bacteria</taxon>
        <taxon>Pseudomonadati</taxon>
        <taxon>Bacteroidota</taxon>
        <taxon>Bacteroidia</taxon>
        <taxon>Marinilabiliales</taxon>
        <taxon>Prolixibacteraceae</taxon>
        <taxon>Aquipluma</taxon>
    </lineage>
</organism>
<dbReference type="Gene3D" id="3.30.360.10">
    <property type="entry name" value="Dihydrodipicolinate Reductase, domain 2"/>
    <property type="match status" value="1"/>
</dbReference>
<keyword evidence="2" id="KW-1185">Reference proteome</keyword>
<accession>A0A5K7SG60</accession>
<dbReference type="KEGG" id="anf:AQPE_4765"/>
<dbReference type="InterPro" id="IPR036291">
    <property type="entry name" value="NAD(P)-bd_dom_sf"/>
</dbReference>
<dbReference type="RefSeq" id="WP_318348707.1">
    <property type="nucleotide sequence ID" value="NZ_AP018694.1"/>
</dbReference>
<sequence length="497" mass="58813">MTNLVQLRNLKGFNILDVKQFENKDRDRPNFSNKYFKLLYFFRFEGVGRTLRKYFAHKNKQIRYLTFLTIDFQSSKYINISTQYQTDHHNFVIRNQFFKCVDIDFTKIASKLEYYLSNFNQFAEIESYELFNLDISNYITLDTLQQNFPQTKYDNGLFIYGLGGYVRMFIIHHFKKITKVACIDYKAETAEDFKMKYGFHYSFLTPNDSFPLLENIKKPVAIIATYHSDHASIAFKIFDSNPNTFIFIEKPPIVALEDLDKLIEIYNKGAKIEIGFNRRFINHSRYVRQVVQNKIIIVTCSIKEVNINKNHWYLWKNQGTRITGNVVHWFDLANFWIGSIPIEINLISNPNDHESSSISVLYKNGSILNITVSDMGNSLRGVQEKIEVRFDNETILIDDFLSLTHIKNNGLKFKKFNFLREKGHNAMYKNFIRIIYKVKSSDYSVIDLINSSVVTFYSSYMLQNNIRNMHIEDEIEKYTSLVNEELVVQFKRHCNYF</sequence>
<name>A0A5K7SG60_9BACT</name>
<reference evidence="1" key="1">
    <citation type="journal article" date="2020" name="Int. J. Syst. Evol. Microbiol.">
        <title>Aquipluma nitroreducens gen. nov. sp. nov., a novel facultatively anaerobic bacterium isolated from a freshwater lake.</title>
        <authorList>
            <person name="Watanabe M."/>
            <person name="Kojima H."/>
            <person name="Fukui M."/>
        </authorList>
    </citation>
    <scope>NUCLEOTIDE SEQUENCE</scope>
    <source>
        <strain evidence="1">MeG22</strain>
    </source>
</reference>
<dbReference type="Gene3D" id="3.40.50.720">
    <property type="entry name" value="NAD(P)-binding Rossmann-like Domain"/>
    <property type="match status" value="1"/>
</dbReference>
<dbReference type="AlphaFoldDB" id="A0A5K7SG60"/>
<gene>
    <name evidence="1" type="ORF">AQPE_4765</name>
</gene>
<dbReference type="Proteomes" id="UP001193389">
    <property type="component" value="Chromosome"/>
</dbReference>
<dbReference type="SUPFAM" id="SSF51735">
    <property type="entry name" value="NAD(P)-binding Rossmann-fold domains"/>
    <property type="match status" value="1"/>
</dbReference>